<dbReference type="SMART" id="SM00448">
    <property type="entry name" value="REC"/>
    <property type="match status" value="1"/>
</dbReference>
<proteinExistence type="predicted"/>
<dbReference type="InterPro" id="IPR005467">
    <property type="entry name" value="His_kinase_dom"/>
</dbReference>
<dbReference type="FunFam" id="1.10.287.130:FF:000045">
    <property type="entry name" value="Two-component system sensor histidine kinase/response regulator"/>
    <property type="match status" value="1"/>
</dbReference>
<gene>
    <name evidence="17" type="ORF">F2B50_08940</name>
    <name evidence="18" type="ORF">FPF71_08940</name>
</gene>
<dbReference type="SUPFAM" id="SSF52172">
    <property type="entry name" value="CheY-like"/>
    <property type="match status" value="1"/>
</dbReference>
<evidence type="ECO:0000256" key="9">
    <source>
        <dbReference type="ARBA" id="ARBA00023015"/>
    </source>
</evidence>
<evidence type="ECO:0000256" key="7">
    <source>
        <dbReference type="ARBA" id="ARBA00022840"/>
    </source>
</evidence>
<dbReference type="PANTHER" id="PTHR43547:SF2">
    <property type="entry name" value="HYBRID SIGNAL TRANSDUCTION HISTIDINE KINASE C"/>
    <property type="match status" value="1"/>
</dbReference>
<dbReference type="SUPFAM" id="SSF46689">
    <property type="entry name" value="Homeodomain-like"/>
    <property type="match status" value="1"/>
</dbReference>
<feature type="domain" description="Histidine kinase" evidence="15">
    <location>
        <begin position="820"/>
        <end position="1037"/>
    </location>
</feature>
<dbReference type="Gene3D" id="2.60.40.10">
    <property type="entry name" value="Immunoglobulins"/>
    <property type="match status" value="1"/>
</dbReference>
<dbReference type="InterPro" id="IPR001789">
    <property type="entry name" value="Sig_transdc_resp-reg_receiver"/>
</dbReference>
<dbReference type="SUPFAM" id="SSF47384">
    <property type="entry name" value="Homodimeric domain of signal transducing histidine kinase"/>
    <property type="match status" value="1"/>
</dbReference>
<keyword evidence="19" id="KW-1185">Reference proteome</keyword>
<evidence type="ECO:0000256" key="13">
    <source>
        <dbReference type="SAM" id="Phobius"/>
    </source>
</evidence>
<dbReference type="PROSITE" id="PS50110">
    <property type="entry name" value="RESPONSE_REGULATORY"/>
    <property type="match status" value="1"/>
</dbReference>
<dbReference type="EMBL" id="VMBF01000005">
    <property type="protein sequence ID" value="TSJ75962.1"/>
    <property type="molecule type" value="Genomic_DNA"/>
</dbReference>
<dbReference type="InterPro" id="IPR004358">
    <property type="entry name" value="Sig_transdc_His_kin-like_C"/>
</dbReference>
<evidence type="ECO:0000256" key="4">
    <source>
        <dbReference type="ARBA" id="ARBA00022679"/>
    </source>
</evidence>
<keyword evidence="8" id="KW-0902">Two-component regulatory system</keyword>
<dbReference type="PROSITE" id="PS01124">
    <property type="entry name" value="HTH_ARAC_FAMILY_2"/>
    <property type="match status" value="1"/>
</dbReference>
<dbReference type="RefSeq" id="WP_144116340.1">
    <property type="nucleotide sequence ID" value="NZ_JACHGE010000006.1"/>
</dbReference>
<dbReference type="InterPro" id="IPR036097">
    <property type="entry name" value="HisK_dim/P_sf"/>
</dbReference>
<feature type="transmembrane region" description="Helical" evidence="13">
    <location>
        <begin position="774"/>
        <end position="795"/>
    </location>
</feature>
<dbReference type="Pfam" id="PF12833">
    <property type="entry name" value="HTH_18"/>
    <property type="match status" value="1"/>
</dbReference>
<comment type="caution">
    <text evidence="17">The sequence shown here is derived from an EMBL/GenBank/DDBJ whole genome shotgun (WGS) entry which is preliminary data.</text>
</comment>
<evidence type="ECO:0000256" key="12">
    <source>
        <dbReference type="PROSITE-ProRule" id="PRU00169"/>
    </source>
</evidence>
<accession>A0A5M7B9A2</accession>
<dbReference type="InterPro" id="IPR036890">
    <property type="entry name" value="HATPase_C_sf"/>
</dbReference>
<feature type="modified residue" description="4-aspartylphosphate" evidence="12">
    <location>
        <position position="1126"/>
    </location>
</feature>
<sequence>MHKLFLTFLFFYSYLGYTQEFNQDYLIDYISTDQGLSHNYVSQVVSDSLNFKWIASENGLIKYDGNSYTTIKPGPNYPGLHNENIETLFIDSKNNLWIGTKSGGLSRITLETGELDNFNTVLTGNERAALRVRAINEDSNGNIWVGTSENGLFVINNTYNELLEHYPFKQVLSIIKDDYGNMWFGSKNTLKKYDPSEKRVFSFVLDEELSTITDVVEDAKRNCLWISTLSDGVQENKKIFQLDFTKLSIKKFSTGIETDYFPTLHLDNTDSLWIGTWGNGLYRYNEGLQEFEKINLVYPPNEKNTVNYDIVINIHKDKDNVLWIATGLGGIVKLTEGKGFKNLDALVQNSVLKENLVILSILKKEKFWLGTLRNGLFIGDSLSSLNQVREIGNKKVLSIYEDNSIFYVGTPDECFLLNASGEKISSIKIPLATAYLAEKEGLIWVGTQQDGVILLDVSNPKNPVIGDQFTYNTEKKSLGSTRITSVVRDSDNNMWIGTYNGMYMYDYRNKEFVHHAEFFDESLPAIINVAFIDNGFIWLGTPEGLFKLKYINNTLKLIDKFSKADGLYNDFICGITSHDNILWLTTTTNLVRLNIKDKSFVEYGRNDGVYTSQFYIRSFYKDDASWIYTGGLGNLTYFQPDNIKKEIVENTDITLTHLYVNNEVVTPSNPKYEFVNLNKDFSYVEDIEFTHKEKSFAIGFASSNFANKVNNYRYKLEGNQDNWVNLKSQNEVHFVGLPPGNYKLLISSSKDLQQWSRPKPLNIKINYAPWLSPWAFLLYFVVFTLVITSFYYVLLRHSKLRNTLKKEQELSEAKFTFFTNISHEFRTPLTLITGPVKELISMTDLKTEVTEKLITVDKNATRLLNLINQLLDFRKAGHGLLKLNVSDGNFARFTEEVFLYFKEQAAEKNYHYEFSKSKDSIDFPFDRNKIEIVLCNIISNAFKFTKEGGTIKLSVSEEDNFCVLKLQDNGAGMSQEFQDKIFNRFFQIQTTNTFDFIGSGIGLSFTKKIVELHHGKIEVNSAINKGTEFIIKFPLSINYSVKDIDLDTKNTDKIEIYEKLDLDDLNIKNLDIEQKDNTILIVDDNKDIRKYIRQFLSPHYNILVAKNGKQCIKIASKENCDLILCDIMMPVMDGLTACKSLKSNISTSHIPVILLTARSSNMYEIKGLKTGADDFITKPFDPQIVKARIASLLENRSKTREYFLNKVRFEPTVSKVETGNFELEFINKVITAVEENLTNEEFGINSLIDICHMSQSTLYRKIKSLTGLSLTGFIRSIRLKKSAELILTENMKMADVAMQVGFNDYKYFKVSFTKQFGCLPSKYKSKIKLQVNNG</sequence>
<evidence type="ECO:0000256" key="6">
    <source>
        <dbReference type="ARBA" id="ARBA00022777"/>
    </source>
</evidence>
<dbReference type="Proteomes" id="UP000315145">
    <property type="component" value="Unassembled WGS sequence"/>
</dbReference>
<keyword evidence="6" id="KW-0418">Kinase</keyword>
<dbReference type="SUPFAM" id="SSF63829">
    <property type="entry name" value="Calcium-dependent phosphotriesterase"/>
    <property type="match status" value="2"/>
</dbReference>
<keyword evidence="9" id="KW-0805">Transcription regulation</keyword>
<dbReference type="Proteomes" id="UP000322315">
    <property type="component" value="Unassembled WGS sequence"/>
</dbReference>
<dbReference type="Pfam" id="PF00512">
    <property type="entry name" value="HisKA"/>
    <property type="match status" value="1"/>
</dbReference>
<dbReference type="EMBL" id="VWRS01000005">
    <property type="protein sequence ID" value="KAA5824797.1"/>
    <property type="molecule type" value="Genomic_DNA"/>
</dbReference>
<evidence type="ECO:0000259" key="14">
    <source>
        <dbReference type="PROSITE" id="PS01124"/>
    </source>
</evidence>
<dbReference type="CDD" id="cd00082">
    <property type="entry name" value="HisKA"/>
    <property type="match status" value="1"/>
</dbReference>
<dbReference type="Pfam" id="PF07495">
    <property type="entry name" value="Y_Y_Y"/>
    <property type="match status" value="1"/>
</dbReference>
<evidence type="ECO:0000256" key="3">
    <source>
        <dbReference type="ARBA" id="ARBA00022553"/>
    </source>
</evidence>
<organism evidence="17 20">
    <name type="scientific">Algibacter amylolyticus</name>
    <dbReference type="NCBI Taxonomy" id="1608400"/>
    <lineage>
        <taxon>Bacteria</taxon>
        <taxon>Pseudomonadati</taxon>
        <taxon>Bacteroidota</taxon>
        <taxon>Flavobacteriia</taxon>
        <taxon>Flavobacteriales</taxon>
        <taxon>Flavobacteriaceae</taxon>
        <taxon>Algibacter</taxon>
    </lineage>
</organism>
<feature type="domain" description="HTH araC/xylS-type" evidence="14">
    <location>
        <begin position="1227"/>
        <end position="1326"/>
    </location>
</feature>
<dbReference type="InterPro" id="IPR013783">
    <property type="entry name" value="Ig-like_fold"/>
</dbReference>
<evidence type="ECO:0000256" key="11">
    <source>
        <dbReference type="ARBA" id="ARBA00023163"/>
    </source>
</evidence>
<dbReference type="GO" id="GO:0043565">
    <property type="term" value="F:sequence-specific DNA binding"/>
    <property type="evidence" value="ECO:0007669"/>
    <property type="project" value="InterPro"/>
</dbReference>
<keyword evidence="13" id="KW-1133">Transmembrane helix</keyword>
<keyword evidence="13" id="KW-0472">Membrane</keyword>
<dbReference type="OrthoDB" id="358279at2"/>
<dbReference type="InterPro" id="IPR003594">
    <property type="entry name" value="HATPase_dom"/>
</dbReference>
<dbReference type="InterPro" id="IPR018060">
    <property type="entry name" value="HTH_AraC"/>
</dbReference>
<dbReference type="PROSITE" id="PS00041">
    <property type="entry name" value="HTH_ARAC_FAMILY_1"/>
    <property type="match status" value="1"/>
</dbReference>
<dbReference type="InterPro" id="IPR009057">
    <property type="entry name" value="Homeodomain-like_sf"/>
</dbReference>
<dbReference type="GO" id="GO:0000155">
    <property type="term" value="F:phosphorelay sensor kinase activity"/>
    <property type="evidence" value="ECO:0007669"/>
    <property type="project" value="InterPro"/>
</dbReference>
<evidence type="ECO:0000313" key="20">
    <source>
        <dbReference type="Proteomes" id="UP000322315"/>
    </source>
</evidence>
<keyword evidence="4" id="KW-0808">Transferase</keyword>
<keyword evidence="7" id="KW-0067">ATP-binding</keyword>
<dbReference type="SMART" id="SM00342">
    <property type="entry name" value="HTH_ARAC"/>
    <property type="match status" value="1"/>
</dbReference>
<name>A0A5M7B9A2_9FLAO</name>
<dbReference type="InterPro" id="IPR018062">
    <property type="entry name" value="HTH_AraC-typ_CS"/>
</dbReference>
<dbReference type="SMART" id="SM00388">
    <property type="entry name" value="HisKA"/>
    <property type="match status" value="1"/>
</dbReference>
<keyword evidence="10" id="KW-0238">DNA-binding</keyword>
<evidence type="ECO:0000256" key="1">
    <source>
        <dbReference type="ARBA" id="ARBA00000085"/>
    </source>
</evidence>
<evidence type="ECO:0000313" key="18">
    <source>
        <dbReference type="EMBL" id="TSJ75962.1"/>
    </source>
</evidence>
<dbReference type="Gene3D" id="3.40.50.2300">
    <property type="match status" value="1"/>
</dbReference>
<dbReference type="EC" id="2.7.13.3" evidence="2"/>
<dbReference type="PANTHER" id="PTHR43547">
    <property type="entry name" value="TWO-COMPONENT HISTIDINE KINASE"/>
    <property type="match status" value="1"/>
</dbReference>
<dbReference type="Pfam" id="PF07494">
    <property type="entry name" value="Reg_prop"/>
    <property type="match status" value="3"/>
</dbReference>
<dbReference type="PROSITE" id="PS50109">
    <property type="entry name" value="HIS_KIN"/>
    <property type="match status" value="1"/>
</dbReference>
<dbReference type="SUPFAM" id="SSF55874">
    <property type="entry name" value="ATPase domain of HSP90 chaperone/DNA topoisomerase II/histidine kinase"/>
    <property type="match status" value="1"/>
</dbReference>
<reference evidence="18 19" key="2">
    <citation type="submission" date="2019-07" db="EMBL/GenBank/DDBJ databases">
        <title>Algibacter marinivivus sp. nov., isolated from the surface of a marine red alga.</title>
        <authorList>
            <person name="Zhong X."/>
            <person name="Xu W."/>
            <person name="Zhang Y."/>
            <person name="Zhang Q."/>
            <person name="Du Z."/>
        </authorList>
    </citation>
    <scope>NUCLEOTIDE SEQUENCE [LARGE SCALE GENOMIC DNA]</scope>
    <source>
        <strain evidence="18 19">RU-4-M-4</strain>
    </source>
</reference>
<keyword evidence="5" id="KW-0547">Nucleotide-binding</keyword>
<dbReference type="InterPro" id="IPR003661">
    <property type="entry name" value="HisK_dim/P_dom"/>
</dbReference>
<dbReference type="GO" id="GO:0003700">
    <property type="term" value="F:DNA-binding transcription factor activity"/>
    <property type="evidence" value="ECO:0007669"/>
    <property type="project" value="InterPro"/>
</dbReference>
<comment type="catalytic activity">
    <reaction evidence="1">
        <text>ATP + protein L-histidine = ADP + protein N-phospho-L-histidine.</text>
        <dbReference type="EC" id="2.7.13.3"/>
    </reaction>
</comment>
<dbReference type="PRINTS" id="PR00344">
    <property type="entry name" value="BCTRLSENSOR"/>
</dbReference>
<evidence type="ECO:0000256" key="8">
    <source>
        <dbReference type="ARBA" id="ARBA00023012"/>
    </source>
</evidence>
<protein>
    <recommendedName>
        <fullName evidence="2">histidine kinase</fullName>
        <ecNumber evidence="2">2.7.13.3</ecNumber>
    </recommendedName>
</protein>
<dbReference type="Gene3D" id="1.10.287.130">
    <property type="match status" value="1"/>
</dbReference>
<evidence type="ECO:0000313" key="19">
    <source>
        <dbReference type="Proteomes" id="UP000315145"/>
    </source>
</evidence>
<dbReference type="Gene3D" id="2.130.10.10">
    <property type="entry name" value="YVTN repeat-like/Quinoprotein amine dehydrogenase"/>
    <property type="match status" value="2"/>
</dbReference>
<evidence type="ECO:0000313" key="17">
    <source>
        <dbReference type="EMBL" id="KAA5824797.1"/>
    </source>
</evidence>
<keyword evidence="11" id="KW-0804">Transcription</keyword>
<dbReference type="Gene3D" id="3.30.565.10">
    <property type="entry name" value="Histidine kinase-like ATPase, C-terminal domain"/>
    <property type="match status" value="1"/>
</dbReference>
<evidence type="ECO:0000259" key="15">
    <source>
        <dbReference type="PROSITE" id="PS50109"/>
    </source>
</evidence>
<dbReference type="InterPro" id="IPR011006">
    <property type="entry name" value="CheY-like_superfamily"/>
</dbReference>
<dbReference type="InterPro" id="IPR015943">
    <property type="entry name" value="WD40/YVTN_repeat-like_dom_sf"/>
</dbReference>
<dbReference type="InterPro" id="IPR011123">
    <property type="entry name" value="Y_Y_Y"/>
</dbReference>
<evidence type="ECO:0000259" key="16">
    <source>
        <dbReference type="PROSITE" id="PS50110"/>
    </source>
</evidence>
<reference evidence="17" key="3">
    <citation type="submission" date="2019-09" db="EMBL/GenBank/DDBJ databases">
        <authorList>
            <person name="Zhang D.-C."/>
        </authorList>
    </citation>
    <scope>NUCLEOTIDE SEQUENCE</scope>
    <source>
        <strain evidence="17">RU-4-M-4</strain>
    </source>
</reference>
<dbReference type="Pfam" id="PF00072">
    <property type="entry name" value="Response_reg"/>
    <property type="match status" value="1"/>
</dbReference>
<keyword evidence="13" id="KW-0812">Transmembrane</keyword>
<evidence type="ECO:0000256" key="10">
    <source>
        <dbReference type="ARBA" id="ARBA00023125"/>
    </source>
</evidence>
<evidence type="ECO:0000256" key="2">
    <source>
        <dbReference type="ARBA" id="ARBA00012438"/>
    </source>
</evidence>
<feature type="domain" description="Response regulatory" evidence="16">
    <location>
        <begin position="1078"/>
        <end position="1193"/>
    </location>
</feature>
<dbReference type="GO" id="GO:0005524">
    <property type="term" value="F:ATP binding"/>
    <property type="evidence" value="ECO:0007669"/>
    <property type="project" value="UniProtKB-KW"/>
</dbReference>
<dbReference type="SMART" id="SM00387">
    <property type="entry name" value="HATPase_c"/>
    <property type="match status" value="1"/>
</dbReference>
<keyword evidence="3 12" id="KW-0597">Phosphoprotein</keyword>
<dbReference type="Gene3D" id="1.10.10.60">
    <property type="entry name" value="Homeodomain-like"/>
    <property type="match status" value="1"/>
</dbReference>
<dbReference type="FunFam" id="3.30.565.10:FF:000037">
    <property type="entry name" value="Hybrid sensor histidine kinase/response regulator"/>
    <property type="match status" value="1"/>
</dbReference>
<evidence type="ECO:0000256" key="5">
    <source>
        <dbReference type="ARBA" id="ARBA00022741"/>
    </source>
</evidence>
<reference evidence="17 20" key="1">
    <citation type="journal article" date="2015" name="Int. J. Syst. Evol. Microbiol.">
        <title>Algibacter amylolyticus sp. nov., isolated from intertidal sediment.</title>
        <authorList>
            <person name="Zhang D.C."/>
            <person name="Wu J."/>
            <person name="Neuner K."/>
            <person name="Yao J."/>
            <person name="Margesin R."/>
        </authorList>
    </citation>
    <scope>NUCLEOTIDE SEQUENCE [LARGE SCALE GENOMIC DNA]</scope>
    <source>
        <strain evidence="17 20">RU-4-M-4</strain>
    </source>
</reference>
<dbReference type="Pfam" id="PF02518">
    <property type="entry name" value="HATPase_c"/>
    <property type="match status" value="1"/>
</dbReference>
<dbReference type="InterPro" id="IPR011110">
    <property type="entry name" value="Reg_prop"/>
</dbReference>